<dbReference type="Pfam" id="PF00151">
    <property type="entry name" value="Lipase"/>
    <property type="match status" value="1"/>
</dbReference>
<dbReference type="PRINTS" id="PR00821">
    <property type="entry name" value="TAGLIPASE"/>
</dbReference>
<dbReference type="EMBL" id="VTPC01002600">
    <property type="protein sequence ID" value="KAF2899837.1"/>
    <property type="molecule type" value="Genomic_DNA"/>
</dbReference>
<evidence type="ECO:0000313" key="7">
    <source>
        <dbReference type="Proteomes" id="UP000801492"/>
    </source>
</evidence>
<evidence type="ECO:0000256" key="4">
    <source>
        <dbReference type="RuleBase" id="RU004262"/>
    </source>
</evidence>
<proteinExistence type="inferred from homology"/>
<protein>
    <recommendedName>
        <fullName evidence="5">Lipase domain-containing protein</fullName>
    </recommendedName>
</protein>
<dbReference type="PANTHER" id="PTHR11610">
    <property type="entry name" value="LIPASE"/>
    <property type="match status" value="1"/>
</dbReference>
<dbReference type="AlphaFoldDB" id="A0A8K0DA57"/>
<dbReference type="Proteomes" id="UP000801492">
    <property type="component" value="Unassembled WGS sequence"/>
</dbReference>
<dbReference type="InterPro" id="IPR013818">
    <property type="entry name" value="Lipase"/>
</dbReference>
<dbReference type="GO" id="GO:0005615">
    <property type="term" value="C:extracellular space"/>
    <property type="evidence" value="ECO:0007669"/>
    <property type="project" value="TreeGrafter"/>
</dbReference>
<reference evidence="6" key="1">
    <citation type="submission" date="2019-08" db="EMBL/GenBank/DDBJ databases">
        <title>The genome of the North American firefly Photinus pyralis.</title>
        <authorList>
            <consortium name="Photinus pyralis genome working group"/>
            <person name="Fallon T.R."/>
            <person name="Sander Lower S.E."/>
            <person name="Weng J.-K."/>
        </authorList>
    </citation>
    <scope>NUCLEOTIDE SEQUENCE</scope>
    <source>
        <strain evidence="6">TRF0915ILg1</strain>
        <tissue evidence="6">Whole body</tissue>
    </source>
</reference>
<dbReference type="GO" id="GO:0016042">
    <property type="term" value="P:lipid catabolic process"/>
    <property type="evidence" value="ECO:0007669"/>
    <property type="project" value="TreeGrafter"/>
</dbReference>
<dbReference type="SUPFAM" id="SSF53474">
    <property type="entry name" value="alpha/beta-Hydrolases"/>
    <property type="match status" value="1"/>
</dbReference>
<evidence type="ECO:0000259" key="5">
    <source>
        <dbReference type="Pfam" id="PF00151"/>
    </source>
</evidence>
<feature type="domain" description="Lipase" evidence="5">
    <location>
        <begin position="64"/>
        <end position="347"/>
    </location>
</feature>
<dbReference type="GO" id="GO:0017171">
    <property type="term" value="F:serine hydrolase activity"/>
    <property type="evidence" value="ECO:0007669"/>
    <property type="project" value="TreeGrafter"/>
</dbReference>
<evidence type="ECO:0000313" key="6">
    <source>
        <dbReference type="EMBL" id="KAF2899837.1"/>
    </source>
</evidence>
<organism evidence="6 7">
    <name type="scientific">Ignelater luminosus</name>
    <name type="common">Cucubano</name>
    <name type="synonym">Pyrophorus luminosus</name>
    <dbReference type="NCBI Taxonomy" id="2038154"/>
    <lineage>
        <taxon>Eukaryota</taxon>
        <taxon>Metazoa</taxon>
        <taxon>Ecdysozoa</taxon>
        <taxon>Arthropoda</taxon>
        <taxon>Hexapoda</taxon>
        <taxon>Insecta</taxon>
        <taxon>Pterygota</taxon>
        <taxon>Neoptera</taxon>
        <taxon>Endopterygota</taxon>
        <taxon>Coleoptera</taxon>
        <taxon>Polyphaga</taxon>
        <taxon>Elateriformia</taxon>
        <taxon>Elateroidea</taxon>
        <taxon>Elateridae</taxon>
        <taxon>Agrypninae</taxon>
        <taxon>Pyrophorini</taxon>
        <taxon>Ignelater</taxon>
    </lineage>
</organism>
<accession>A0A8K0DA57</accession>
<dbReference type="InterPro" id="IPR000734">
    <property type="entry name" value="TAG_lipase"/>
</dbReference>
<gene>
    <name evidence="6" type="ORF">ILUMI_06347</name>
</gene>
<dbReference type="GO" id="GO:0016298">
    <property type="term" value="F:lipase activity"/>
    <property type="evidence" value="ECO:0007669"/>
    <property type="project" value="InterPro"/>
</dbReference>
<evidence type="ECO:0000256" key="2">
    <source>
        <dbReference type="ARBA" id="ARBA00010701"/>
    </source>
</evidence>
<comment type="caution">
    <text evidence="6">The sequence shown here is derived from an EMBL/GenBank/DDBJ whole genome shotgun (WGS) entry which is preliminary data.</text>
</comment>
<name>A0A8K0DA57_IGNLU</name>
<dbReference type="InterPro" id="IPR033906">
    <property type="entry name" value="Lipase_N"/>
</dbReference>
<comment type="similarity">
    <text evidence="2 4">Belongs to the AB hydrolase superfamily. Lipase family.</text>
</comment>
<sequence length="364" mass="40869">MEKLGCGREDLINVILEKDKRGVCKDELHKKYPDYGTKWIYFPNGNEIPTVGYLQMPSDDFSIFSPTLQDIEKALNFRLYTRIFKTGNVLSLNNTKDIKNNIDINKKTKFIIHGWLSSGNSDTCIFIKDAYLFKEDVNIIIVDWSEIAGNIFYPIPMAHTKDVGYLYAKFLNYLLEIGMKPSNIHLIGHSLGAHISGFAARLISRGKVKRITGLDPALPGFSHGFNVDRLLRSDADFVDIIHTSGGVLGILDNLGHVDFFPNGGVPPQPGCSGPAEVIESCSHGRSWKYFAESIMGQKNFFSYKCKSWDDFLKNTCKNNPVTVPMGEPVPLHARGSYYLRTESSPPYALVNIKLNYIEDNNIGN</sequence>
<dbReference type="OrthoDB" id="199913at2759"/>
<keyword evidence="7" id="KW-1185">Reference proteome</keyword>
<evidence type="ECO:0000256" key="3">
    <source>
        <dbReference type="ARBA" id="ARBA00022525"/>
    </source>
</evidence>
<dbReference type="FunFam" id="3.40.50.1820:FF:000076">
    <property type="entry name" value="phospholipase A1"/>
    <property type="match status" value="1"/>
</dbReference>
<dbReference type="Gene3D" id="3.40.50.1820">
    <property type="entry name" value="alpha/beta hydrolase"/>
    <property type="match status" value="1"/>
</dbReference>
<keyword evidence="3" id="KW-0964">Secreted</keyword>
<dbReference type="PANTHER" id="PTHR11610:SF173">
    <property type="entry name" value="LIPASE DOMAIN-CONTAINING PROTEIN-RELATED"/>
    <property type="match status" value="1"/>
</dbReference>
<dbReference type="InterPro" id="IPR029058">
    <property type="entry name" value="AB_hydrolase_fold"/>
</dbReference>
<evidence type="ECO:0000256" key="1">
    <source>
        <dbReference type="ARBA" id="ARBA00004613"/>
    </source>
</evidence>
<comment type="subcellular location">
    <subcellularLocation>
        <location evidence="1">Secreted</location>
    </subcellularLocation>
</comment>
<dbReference type="CDD" id="cd00707">
    <property type="entry name" value="Pancreat_lipase_like"/>
    <property type="match status" value="1"/>
</dbReference>